<dbReference type="AlphaFoldDB" id="A0ABD1QEY3"/>
<dbReference type="PANTHER" id="PTHR30540">
    <property type="entry name" value="OSMOTIC STRESS POTASSIUM TRANSPORTER"/>
    <property type="match status" value="1"/>
</dbReference>
<dbReference type="InterPro" id="IPR053951">
    <property type="entry name" value="K_trans_N"/>
</dbReference>
<dbReference type="InterPro" id="IPR003855">
    <property type="entry name" value="K+_transporter"/>
</dbReference>
<gene>
    <name evidence="5" type="ORF">Adt_35454</name>
</gene>
<dbReference type="Proteomes" id="UP001604336">
    <property type="component" value="Unassembled WGS sequence"/>
</dbReference>
<dbReference type="GO" id="GO:0005886">
    <property type="term" value="C:plasma membrane"/>
    <property type="evidence" value="ECO:0007669"/>
    <property type="project" value="UniProtKB-SubCell"/>
</dbReference>
<feature type="domain" description="K+ potassium transporter integral membrane" evidence="4">
    <location>
        <begin position="108"/>
        <end position="252"/>
    </location>
</feature>
<feature type="transmembrane region" description="Helical" evidence="3">
    <location>
        <begin position="161"/>
        <end position="181"/>
    </location>
</feature>
<reference evidence="6" key="1">
    <citation type="submission" date="2024-07" db="EMBL/GenBank/DDBJ databases">
        <title>Two chromosome-level genome assemblies of Korean endemic species Abeliophyllum distichum and Forsythia ovata (Oleaceae).</title>
        <authorList>
            <person name="Jang H."/>
        </authorList>
    </citation>
    <scope>NUCLEOTIDE SEQUENCE [LARGE SCALE GENOMIC DNA]</scope>
</reference>
<proteinExistence type="inferred from homology"/>
<evidence type="ECO:0000313" key="6">
    <source>
        <dbReference type="Proteomes" id="UP001604336"/>
    </source>
</evidence>
<dbReference type="EMBL" id="JBFOLK010000011">
    <property type="protein sequence ID" value="KAL2474718.1"/>
    <property type="molecule type" value="Genomic_DNA"/>
</dbReference>
<feature type="transmembrane region" description="Helical" evidence="3">
    <location>
        <begin position="77"/>
        <end position="100"/>
    </location>
</feature>
<comment type="caution">
    <text evidence="5">The sequence shown here is derived from an EMBL/GenBank/DDBJ whole genome shotgun (WGS) entry which is preliminary data.</text>
</comment>
<sequence>MESWVEFNEGDETKGNMWVLEQKLDQPMDDEHVKVKTIPNQHCTGEELMTYSHSTFHDHSFAAKTKRWLEAHAFRKNALLILVLIGTCTMIGDGILTHAISVKPPHRLALGCFPIVKVVHTSKKFLGQIYIPDMNWILMILYIAVTAGFRNKRQIGNAYGIAVVIVMLVTTFLMILIMLLVWSCQWIIVLIFTGFSLVVECTYFSTVLFKVDHGGWVPLVISAAFFVIMYVWHYGTIKRYAFEMHIKVSMAWILGLGPSLGLVRVPGIGLVCES</sequence>
<protein>
    <submittedName>
        <fullName evidence="5">Potassium transporter 11</fullName>
    </submittedName>
</protein>
<feature type="transmembrane region" description="Helical" evidence="3">
    <location>
        <begin position="250"/>
        <end position="272"/>
    </location>
</feature>
<keyword evidence="6" id="KW-1185">Reference proteome</keyword>
<comment type="similarity">
    <text evidence="2">Belongs to the HAK/KUP transporter (TC 2.A.72.3) family.</text>
</comment>
<keyword evidence="3" id="KW-0812">Transmembrane</keyword>
<feature type="transmembrane region" description="Helical" evidence="3">
    <location>
        <begin position="187"/>
        <end position="209"/>
    </location>
</feature>
<evidence type="ECO:0000259" key="4">
    <source>
        <dbReference type="Pfam" id="PF02705"/>
    </source>
</evidence>
<evidence type="ECO:0000256" key="3">
    <source>
        <dbReference type="SAM" id="Phobius"/>
    </source>
</evidence>
<feature type="transmembrane region" description="Helical" evidence="3">
    <location>
        <begin position="216"/>
        <end position="235"/>
    </location>
</feature>
<dbReference type="PANTHER" id="PTHR30540:SF95">
    <property type="entry name" value="POTASSIUM TRANSPORTER 10"/>
    <property type="match status" value="1"/>
</dbReference>
<feature type="transmembrane region" description="Helical" evidence="3">
    <location>
        <begin position="129"/>
        <end position="149"/>
    </location>
</feature>
<name>A0ABD1QEY3_9LAMI</name>
<dbReference type="Pfam" id="PF02705">
    <property type="entry name" value="K_trans"/>
    <property type="match status" value="1"/>
</dbReference>
<keyword evidence="3" id="KW-1133">Transmembrane helix</keyword>
<evidence type="ECO:0000313" key="5">
    <source>
        <dbReference type="EMBL" id="KAL2474718.1"/>
    </source>
</evidence>
<accession>A0ABD1QEY3</accession>
<evidence type="ECO:0000256" key="1">
    <source>
        <dbReference type="ARBA" id="ARBA00004651"/>
    </source>
</evidence>
<comment type="subcellular location">
    <subcellularLocation>
        <location evidence="1">Cell membrane</location>
        <topology evidence="1">Multi-pass membrane protein</topology>
    </subcellularLocation>
</comment>
<keyword evidence="3" id="KW-0472">Membrane</keyword>
<organism evidence="5 6">
    <name type="scientific">Abeliophyllum distichum</name>
    <dbReference type="NCBI Taxonomy" id="126358"/>
    <lineage>
        <taxon>Eukaryota</taxon>
        <taxon>Viridiplantae</taxon>
        <taxon>Streptophyta</taxon>
        <taxon>Embryophyta</taxon>
        <taxon>Tracheophyta</taxon>
        <taxon>Spermatophyta</taxon>
        <taxon>Magnoliopsida</taxon>
        <taxon>eudicotyledons</taxon>
        <taxon>Gunneridae</taxon>
        <taxon>Pentapetalae</taxon>
        <taxon>asterids</taxon>
        <taxon>lamiids</taxon>
        <taxon>Lamiales</taxon>
        <taxon>Oleaceae</taxon>
        <taxon>Forsythieae</taxon>
        <taxon>Abeliophyllum</taxon>
    </lineage>
</organism>
<evidence type="ECO:0000256" key="2">
    <source>
        <dbReference type="ARBA" id="ARBA00008440"/>
    </source>
</evidence>